<sequence length="128" mass="14789">MPCCMRNGCFGRMSASTKRHLSFSLFVLTPGDLRSTCRINHFIDQRKNNTSIPEWESRTTDAYVSAYQKRQQAVLPGFHFIPKIQVNHDYLSTSNNITVAKDPYRKSTHHHPKAKKSHISIKTKQNEK</sequence>
<evidence type="ECO:0000313" key="3">
    <source>
        <dbReference type="Proteomes" id="UP000327118"/>
    </source>
</evidence>
<keyword evidence="3" id="KW-1185">Reference proteome</keyword>
<evidence type="ECO:0000256" key="1">
    <source>
        <dbReference type="SAM" id="MobiDB-lite"/>
    </source>
</evidence>
<reference evidence="3" key="1">
    <citation type="submission" date="2019-04" db="EMBL/GenBank/DDBJ databases">
        <title>Friends and foes A comparative genomics studyof 23 Aspergillus species from section Flavi.</title>
        <authorList>
            <consortium name="DOE Joint Genome Institute"/>
            <person name="Kjaerbolling I."/>
            <person name="Vesth T."/>
            <person name="Frisvad J.C."/>
            <person name="Nybo J.L."/>
            <person name="Theobald S."/>
            <person name="Kildgaard S."/>
            <person name="Isbrandt T."/>
            <person name="Kuo A."/>
            <person name="Sato A."/>
            <person name="Lyhne E.K."/>
            <person name="Kogle M.E."/>
            <person name="Wiebenga A."/>
            <person name="Kun R.S."/>
            <person name="Lubbers R.J."/>
            <person name="Makela M.R."/>
            <person name="Barry K."/>
            <person name="Chovatia M."/>
            <person name="Clum A."/>
            <person name="Daum C."/>
            <person name="Haridas S."/>
            <person name="He G."/>
            <person name="LaButti K."/>
            <person name="Lipzen A."/>
            <person name="Mondo S."/>
            <person name="Riley R."/>
            <person name="Salamov A."/>
            <person name="Simmons B.A."/>
            <person name="Magnuson J.K."/>
            <person name="Henrissat B."/>
            <person name="Mortensen U.H."/>
            <person name="Larsen T.O."/>
            <person name="Devries R.P."/>
            <person name="Grigoriev I.V."/>
            <person name="Machida M."/>
            <person name="Baker S.E."/>
            <person name="Andersen M.R."/>
        </authorList>
    </citation>
    <scope>NUCLEOTIDE SEQUENCE [LARGE SCALE GENOMIC DNA]</scope>
    <source>
        <strain evidence="3">CBS 553.77</strain>
    </source>
</reference>
<name>A0A5N6Z1S6_9EURO</name>
<protein>
    <submittedName>
        <fullName evidence="2">Uncharacterized protein</fullName>
    </submittedName>
</protein>
<organism evidence="2 3">
    <name type="scientific">Aspergillus coremiiformis</name>
    <dbReference type="NCBI Taxonomy" id="138285"/>
    <lineage>
        <taxon>Eukaryota</taxon>
        <taxon>Fungi</taxon>
        <taxon>Dikarya</taxon>
        <taxon>Ascomycota</taxon>
        <taxon>Pezizomycotina</taxon>
        <taxon>Eurotiomycetes</taxon>
        <taxon>Eurotiomycetidae</taxon>
        <taxon>Eurotiales</taxon>
        <taxon>Aspergillaceae</taxon>
        <taxon>Aspergillus</taxon>
        <taxon>Aspergillus subgen. Circumdati</taxon>
    </lineage>
</organism>
<dbReference type="AlphaFoldDB" id="A0A5N6Z1S6"/>
<feature type="compositionally biased region" description="Basic residues" evidence="1">
    <location>
        <begin position="106"/>
        <end position="121"/>
    </location>
</feature>
<feature type="region of interest" description="Disordered" evidence="1">
    <location>
        <begin position="101"/>
        <end position="128"/>
    </location>
</feature>
<evidence type="ECO:0000313" key="2">
    <source>
        <dbReference type="EMBL" id="KAE8351612.1"/>
    </source>
</evidence>
<proteinExistence type="predicted"/>
<gene>
    <name evidence="2" type="ORF">BDV28DRAFT_17197</name>
</gene>
<accession>A0A5N6Z1S6</accession>
<dbReference type="EMBL" id="ML739162">
    <property type="protein sequence ID" value="KAE8351612.1"/>
    <property type="molecule type" value="Genomic_DNA"/>
</dbReference>
<dbReference type="Proteomes" id="UP000327118">
    <property type="component" value="Unassembled WGS sequence"/>
</dbReference>